<feature type="compositionally biased region" description="Polar residues" evidence="1">
    <location>
        <begin position="925"/>
        <end position="934"/>
    </location>
</feature>
<keyword evidence="3" id="KW-1185">Reference proteome</keyword>
<dbReference type="EMBL" id="CP097510">
    <property type="protein sequence ID" value="URE30846.1"/>
    <property type="molecule type" value="Genomic_DNA"/>
</dbReference>
<dbReference type="EMBL" id="CP097510">
    <property type="protein sequence ID" value="URE30844.1"/>
    <property type="molecule type" value="Genomic_DNA"/>
</dbReference>
<feature type="region of interest" description="Disordered" evidence="1">
    <location>
        <begin position="1"/>
        <end position="43"/>
    </location>
</feature>
<name>A0A9E7HJL1_9LILI</name>
<dbReference type="EMBL" id="CP097510">
    <property type="protein sequence ID" value="URE30845.1"/>
    <property type="molecule type" value="Genomic_DNA"/>
</dbReference>
<evidence type="ECO:0000313" key="3">
    <source>
        <dbReference type="Proteomes" id="UP001055439"/>
    </source>
</evidence>
<feature type="compositionally biased region" description="Basic and acidic residues" evidence="1">
    <location>
        <begin position="21"/>
        <end position="36"/>
    </location>
</feature>
<evidence type="ECO:0008006" key="4">
    <source>
        <dbReference type="Google" id="ProtNLM"/>
    </source>
</evidence>
<feature type="region of interest" description="Disordered" evidence="1">
    <location>
        <begin position="729"/>
        <end position="765"/>
    </location>
</feature>
<organism evidence="2 3">
    <name type="scientific">Musa troglodytarum</name>
    <name type="common">fe'i banana</name>
    <dbReference type="NCBI Taxonomy" id="320322"/>
    <lineage>
        <taxon>Eukaryota</taxon>
        <taxon>Viridiplantae</taxon>
        <taxon>Streptophyta</taxon>
        <taxon>Embryophyta</taxon>
        <taxon>Tracheophyta</taxon>
        <taxon>Spermatophyta</taxon>
        <taxon>Magnoliopsida</taxon>
        <taxon>Liliopsida</taxon>
        <taxon>Zingiberales</taxon>
        <taxon>Musaceae</taxon>
        <taxon>Musa</taxon>
    </lineage>
</organism>
<dbReference type="OrthoDB" id="1929441at2759"/>
<dbReference type="EMBL" id="CP097510">
    <property type="protein sequence ID" value="URE30843.1"/>
    <property type="molecule type" value="Genomic_DNA"/>
</dbReference>
<feature type="region of interest" description="Disordered" evidence="1">
    <location>
        <begin position="1289"/>
        <end position="1319"/>
    </location>
</feature>
<feature type="compositionally biased region" description="Polar residues" evidence="1">
    <location>
        <begin position="1294"/>
        <end position="1304"/>
    </location>
</feature>
<dbReference type="PANTHER" id="PTHR35767">
    <property type="entry name" value="HAPLESS PROTEIN"/>
    <property type="match status" value="1"/>
</dbReference>
<feature type="compositionally biased region" description="Basic and acidic residues" evidence="1">
    <location>
        <begin position="737"/>
        <end position="765"/>
    </location>
</feature>
<evidence type="ECO:0000256" key="1">
    <source>
        <dbReference type="SAM" id="MobiDB-lite"/>
    </source>
</evidence>
<dbReference type="Gene3D" id="3.30.160.60">
    <property type="entry name" value="Classic Zinc Finger"/>
    <property type="match status" value="1"/>
</dbReference>
<gene>
    <name evidence="2" type="ORF">MUK42_07650</name>
</gene>
<dbReference type="Proteomes" id="UP001055439">
    <property type="component" value="Chromosome 8"/>
</dbReference>
<accession>A0A9E7HJL1</accession>
<feature type="region of interest" description="Disordered" evidence="1">
    <location>
        <begin position="919"/>
        <end position="943"/>
    </location>
</feature>
<protein>
    <recommendedName>
        <fullName evidence="4">UBZ4-type domain-containing protein</fullName>
    </recommendedName>
</protein>
<reference evidence="2" key="1">
    <citation type="submission" date="2022-05" db="EMBL/GenBank/DDBJ databases">
        <title>The Musa troglodytarum L. genome provides insights into the mechanism of non-climacteric behaviour and enrichment of carotenoids.</title>
        <authorList>
            <person name="Wang J."/>
        </authorList>
    </citation>
    <scope>NUCLEOTIDE SEQUENCE</scope>
    <source>
        <tissue evidence="2">Leaf</tissue>
    </source>
</reference>
<dbReference type="PANTHER" id="PTHR35767:SF1">
    <property type="entry name" value="HAPLESS PROTEIN"/>
    <property type="match status" value="1"/>
</dbReference>
<dbReference type="EMBL" id="CP097510">
    <property type="protein sequence ID" value="URE30847.1"/>
    <property type="molecule type" value="Genomic_DNA"/>
</dbReference>
<proteinExistence type="predicted"/>
<sequence length="1338" mass="145904">MLSAKSPLDPSCSSKVPAPKTGERASEKLASRERDPILGQTPTPNFSIRDYVFTSRSKGIETSWPFTQHFLQLCLKHGVKDLLPPFEPPDLVRVQCWRKGVESRQSVIRSEIEQIPVHIGPQEKAVNIRRDLCSPLETQPPDGRSAICQRFRTDELTHSGADIGSIITRDQVEGTSAAIGGVSCSFAVNRDVFEAPSDIDVVEPTKKLESSREPSEKRCRLIVRLGAISDSSRAEDIKSSSSTVSDPMASKVCPVCKMFSSTSNTTLNAHIDQCLSMESNTKCCSSKVAKPKAKPRKKRLMVDIYTTAPRCTLEDLDKRNGTHWAVELAFAAAPSVEVDMETKKPKLVPVGSGEAINEGAVYVDSNGVKLGILSKLSSTSQSKEELKLQEHAKVVRTGKSFLISKRKHFEAKYSKKMKMKAQRKKLTSFILLKAKIQTSAEGDCDGETHHENGESMLHISDPGNLANSRPACLRQWICSRRSDLPKKLASKNAHSASDNTALVTRSMLTKNSRPDACFSSVSLSHHLKFSTLSEDLTTSRRTKKIDIPSMTVHPMDDGMKVSEKLTSSASRWSSESTEKNSLLLRVSKPSGNFEPSSRTITKETALSIQHRSDTCSDRTNVPSIHCPSAKGQIISTLMKNDLVRRSPFNLQARKGDLSVKPDTCKKFRKHRSILRGGKIRAKFQSATNGVHNKGALAPGADIARASKTLGSCELNHSCVIVSGTGEMMNGASPSGKDVPEFEKKDEGSTLEEQKHSNNLETKYHGPDVQNLDMQVEVLDSGNYVRKPSLETAGNLLSNDTVCSESLQAAFDCRSISKSEVNTGQLMKISEKQEVFLGDTSGEKIDGQNIQMADKMEDRGEKDSYAVQLVECTVETMSIQESSGCSSSHGNVGHEIPQKSTSITSVRTTTNEAMKLAGDGEPCGSPDSNASTISLPSPKDPKYTDSDAKVFASAINAQDKLGSIDPLAEDTVVSEERNVKDRNEELKVNLPVEISGCTVDDKTFCCSCRESLSREFQILRPNAAHRTPKVKQVSNLFARPRVSSSFNSCQNHRIDTTVISDLQAAGQPTTNKGLSDCAVKFPTCSVLGSAIPSSQSQNRSISNPILRLMGKNLMVMNNEEFVQPQRTVLEYPPNVNFLSPIGFALNTNHSKQENFRFHHKIFSGSLAFDATASVGEHQFPVCTPSTQMAGFTVTPLHTAFVPGLDHQTWQKNACRRSNSSPASCIMNEVLVIDNSPELERRSVTSLSSPTSTLPIATSGLNPLSQRPFSCVSSQCQIRYLRGGSRPLLPKPSAGINANLTKSGSITEGHGPLPPSPFVLQSPTAARMQSSVCYSQLHGS</sequence>
<evidence type="ECO:0000313" key="2">
    <source>
        <dbReference type="EMBL" id="URE30843.1"/>
    </source>
</evidence>